<dbReference type="Gene3D" id="3.40.50.300">
    <property type="entry name" value="P-loop containing nucleotide triphosphate hydrolases"/>
    <property type="match status" value="1"/>
</dbReference>
<proteinExistence type="predicted"/>
<dbReference type="InterPro" id="IPR027417">
    <property type="entry name" value="P-loop_NTPase"/>
</dbReference>
<dbReference type="SUPFAM" id="SSF52540">
    <property type="entry name" value="P-loop containing nucleoside triphosphate hydrolases"/>
    <property type="match status" value="1"/>
</dbReference>
<evidence type="ECO:0000313" key="1">
    <source>
        <dbReference type="EMBL" id="CAB4135578.1"/>
    </source>
</evidence>
<organism evidence="1">
    <name type="scientific">uncultured Caudovirales phage</name>
    <dbReference type="NCBI Taxonomy" id="2100421"/>
    <lineage>
        <taxon>Viruses</taxon>
        <taxon>Duplodnaviria</taxon>
        <taxon>Heunggongvirae</taxon>
        <taxon>Uroviricota</taxon>
        <taxon>Caudoviricetes</taxon>
        <taxon>Peduoviridae</taxon>
        <taxon>Maltschvirus</taxon>
        <taxon>Maltschvirus maltsch</taxon>
    </lineage>
</organism>
<protein>
    <submittedName>
        <fullName evidence="1">AAA domain containing protein</fullName>
    </submittedName>
</protein>
<gene>
    <name evidence="1" type="ORF">UFOVP285_67</name>
</gene>
<accession>A0A6J5LMB0</accession>
<name>A0A6J5LMB0_9CAUD</name>
<sequence>MKFTDIKTSIVAQFATTNKVVPYIEGKPGGGKSALAQAVGKELGFDRVTQFFASLRDPVDLLGTPRNDGDVTRWIPPEELAQLRTGRNLLIIEEMSDCNTQMQNGLCGLIYDRKLNDLHLSSDTYIIATGNRTQDKSGANRVVSKLMGRVRHMEFTENIDDWSEWALNAGIDVTLIQFLRFRPDLLSAFNPDNKCNPTPRTWERVNLIPADLPTDLYFNNVAGDVGEGAAAEYTGFRRIYESLPNIDGILMNPSKADVPKDPAVLYALTGALAHRTTKDNFDRVSEYVSKMSPEFQVMCVSDAMKLKPEIKTTKAFVTWAVQNSNVML</sequence>
<dbReference type="EMBL" id="LR796300">
    <property type="protein sequence ID" value="CAB4135578.1"/>
    <property type="molecule type" value="Genomic_DNA"/>
</dbReference>
<reference evidence="1" key="1">
    <citation type="submission" date="2020-04" db="EMBL/GenBank/DDBJ databases">
        <authorList>
            <person name="Chiriac C."/>
            <person name="Salcher M."/>
            <person name="Ghai R."/>
            <person name="Kavagutti S V."/>
        </authorList>
    </citation>
    <scope>NUCLEOTIDE SEQUENCE</scope>
</reference>